<dbReference type="SUPFAM" id="SSF51101">
    <property type="entry name" value="Mannose-binding lectins"/>
    <property type="match status" value="1"/>
</dbReference>
<feature type="chain" id="PRO_5034717144" description="PA14 domain-containing protein" evidence="2">
    <location>
        <begin position="27"/>
        <end position="817"/>
    </location>
</feature>
<feature type="domain" description="PA14" evidence="3">
    <location>
        <begin position="418"/>
        <end position="553"/>
    </location>
</feature>
<dbReference type="EMBL" id="CP063458">
    <property type="protein sequence ID" value="QOV91421.1"/>
    <property type="molecule type" value="Genomic_DNA"/>
</dbReference>
<dbReference type="InterPro" id="IPR036404">
    <property type="entry name" value="Jacalin-like_lectin_dom_sf"/>
</dbReference>
<feature type="compositionally biased region" description="Pro residues" evidence="1">
    <location>
        <begin position="78"/>
        <end position="115"/>
    </location>
</feature>
<dbReference type="RefSeq" id="WP_206294695.1">
    <property type="nucleotide sequence ID" value="NZ_CP063458.1"/>
</dbReference>
<dbReference type="SMART" id="SM00758">
    <property type="entry name" value="PA14"/>
    <property type="match status" value="1"/>
</dbReference>
<dbReference type="AlphaFoldDB" id="A0A7M2X317"/>
<dbReference type="KEGG" id="hbs:IPV69_08725"/>
<feature type="region of interest" description="Disordered" evidence="1">
    <location>
        <begin position="41"/>
        <end position="117"/>
    </location>
</feature>
<dbReference type="Gene3D" id="3.90.182.10">
    <property type="entry name" value="Toxin - Anthrax Protective Antigen,domain 1"/>
    <property type="match status" value="1"/>
</dbReference>
<accession>A0A7M2X317</accession>
<keyword evidence="2" id="KW-0732">Signal</keyword>
<evidence type="ECO:0000313" key="4">
    <source>
        <dbReference type="EMBL" id="QOV91421.1"/>
    </source>
</evidence>
<dbReference type="InterPro" id="IPR011658">
    <property type="entry name" value="PA14_dom"/>
</dbReference>
<proteinExistence type="predicted"/>
<dbReference type="PROSITE" id="PS51820">
    <property type="entry name" value="PA14"/>
    <property type="match status" value="1"/>
</dbReference>
<evidence type="ECO:0000313" key="5">
    <source>
        <dbReference type="Proteomes" id="UP000593765"/>
    </source>
</evidence>
<gene>
    <name evidence="4" type="ORF">IPV69_08725</name>
</gene>
<evidence type="ECO:0000256" key="1">
    <source>
        <dbReference type="SAM" id="MobiDB-lite"/>
    </source>
</evidence>
<feature type="compositionally biased region" description="Pro residues" evidence="1">
    <location>
        <begin position="59"/>
        <end position="68"/>
    </location>
</feature>
<evidence type="ECO:0000259" key="3">
    <source>
        <dbReference type="PROSITE" id="PS51820"/>
    </source>
</evidence>
<dbReference type="Gene3D" id="2.100.10.30">
    <property type="entry name" value="Jacalin-like lectin domain"/>
    <property type="match status" value="1"/>
</dbReference>
<sequence length="817" mass="87186">MPKMINARSICVVLLAVAFVAVVPLAAQDAEKKPSHIFDFGGFDDAPATQPTVRERSRPPAPPVPARTPVPGVVTPSTPKPPTPAPPTPKPPVSDPPPTVPPSPGPSIPVAPPVAPDTTQALLPVPVPTEASRGILAVNKLYANELTAAQDRMSRRNMALKIDAASSGADLSATERYAAAMVALQVAVLSGDAPLAVRMADRVANRFAVDELSLRSTMVLDMAAKAITPHDGHALATAAIPVIEAATREDDFDLAEKLTLAAEQCAVRAVARDSVLAGRVRTIAGDMRATKAQHALAKPALDAIAAGTATPAQRTMAGKYVCFSKGYWSRGLPILTDCDDPKLKAVALADLAMPLAANDRMTLADRWWTIASAEAPGSRAHVMDRAAYWYRELLPQIADQDRNTPQVRITQAVAAMRKLEPGLIAEIFHDPGLRLRQRVRIDPVIVGDFSSKLPDPNVDPDIFGVRWTGMIKAPRTGTYTFNVKVKESIRIWIDGMMVLRSDNPTNKATVDVLMVEGLHDIRIHYNSRWDKSMVRITWTSAGQFTDQEIGGQYLFHDARAGGEYLAAGSLMSDPLDRTARVGGLGGGFYDGVAPDAMGTLAGFRITTGSFYSHPIIKSIVPVFQDSIGQQTDGQMYGSPGGSPQSVVARPGYAVASVTAKGGQRLDGFKVTFARVNPNGSLKLADTYESEWVGGNTGGKETLLGGDGRTVVGICGRGAADIDSMGLILRGKPVAGNAMSIVSARWGGPGNKWADVTVRVRVMVRDNKPMNATHTDLMSDPTPGKRKKLEIIYNDQGIKKSITFDENEVIAIPGVISR</sequence>
<organism evidence="4 5">
    <name type="scientific">Humisphaera borealis</name>
    <dbReference type="NCBI Taxonomy" id="2807512"/>
    <lineage>
        <taxon>Bacteria</taxon>
        <taxon>Pseudomonadati</taxon>
        <taxon>Planctomycetota</taxon>
        <taxon>Phycisphaerae</taxon>
        <taxon>Tepidisphaerales</taxon>
        <taxon>Tepidisphaeraceae</taxon>
        <taxon>Humisphaera</taxon>
    </lineage>
</organism>
<feature type="signal peptide" evidence="2">
    <location>
        <begin position="1"/>
        <end position="26"/>
    </location>
</feature>
<dbReference type="SUPFAM" id="SSF56988">
    <property type="entry name" value="Anthrax protective antigen"/>
    <property type="match status" value="1"/>
</dbReference>
<name>A0A7M2X317_9BACT</name>
<evidence type="ECO:0000256" key="2">
    <source>
        <dbReference type="SAM" id="SignalP"/>
    </source>
</evidence>
<reference evidence="4 5" key="1">
    <citation type="submission" date="2020-10" db="EMBL/GenBank/DDBJ databases">
        <title>Wide distribution of Phycisphaera-like planctomycetes from WD2101 soil group in peatlands and genome analysis of the first cultivated representative.</title>
        <authorList>
            <person name="Dedysh S.N."/>
            <person name="Beletsky A.V."/>
            <person name="Ivanova A."/>
            <person name="Kulichevskaya I.S."/>
            <person name="Suzina N.E."/>
            <person name="Philippov D.A."/>
            <person name="Rakitin A.L."/>
            <person name="Mardanov A.V."/>
            <person name="Ravin N.V."/>
        </authorList>
    </citation>
    <scope>NUCLEOTIDE SEQUENCE [LARGE SCALE GENOMIC DNA]</scope>
    <source>
        <strain evidence="4 5">M1803</strain>
    </source>
</reference>
<dbReference type="InterPro" id="IPR037524">
    <property type="entry name" value="PA14/GLEYA"/>
</dbReference>
<dbReference type="Pfam" id="PF07691">
    <property type="entry name" value="PA14"/>
    <property type="match status" value="1"/>
</dbReference>
<keyword evidence="5" id="KW-1185">Reference proteome</keyword>
<dbReference type="Proteomes" id="UP000593765">
    <property type="component" value="Chromosome"/>
</dbReference>
<protein>
    <recommendedName>
        <fullName evidence="3">PA14 domain-containing protein</fullName>
    </recommendedName>
</protein>